<dbReference type="AlphaFoldDB" id="A0A1H6DAX5"/>
<accession>A0A1H6DAX5</accession>
<name>A0A1H6DAX5_9ACTN</name>
<evidence type="ECO:0000256" key="6">
    <source>
        <dbReference type="SAM" id="SignalP"/>
    </source>
</evidence>
<evidence type="ECO:0000259" key="7">
    <source>
        <dbReference type="Pfam" id="PF00496"/>
    </source>
</evidence>
<feature type="domain" description="Solute-binding protein family 5" evidence="7">
    <location>
        <begin position="114"/>
        <end position="477"/>
    </location>
</feature>
<feature type="compositionally biased region" description="Low complexity" evidence="5">
    <location>
        <begin position="37"/>
        <end position="58"/>
    </location>
</feature>
<dbReference type="GO" id="GO:0030313">
    <property type="term" value="C:cell envelope"/>
    <property type="evidence" value="ECO:0007669"/>
    <property type="project" value="UniProtKB-SubCell"/>
</dbReference>
<dbReference type="PIRSF" id="PIRSF002741">
    <property type="entry name" value="MppA"/>
    <property type="match status" value="1"/>
</dbReference>
<dbReference type="EMBL" id="FNVU01000013">
    <property type="protein sequence ID" value="SEG81875.1"/>
    <property type="molecule type" value="Genomic_DNA"/>
</dbReference>
<evidence type="ECO:0000256" key="2">
    <source>
        <dbReference type="ARBA" id="ARBA00005695"/>
    </source>
</evidence>
<feature type="chain" id="PRO_5038521477" evidence="6">
    <location>
        <begin position="37"/>
        <end position="574"/>
    </location>
</feature>
<dbReference type="InterPro" id="IPR039424">
    <property type="entry name" value="SBP_5"/>
</dbReference>
<keyword evidence="4 6" id="KW-0732">Signal</keyword>
<dbReference type="GO" id="GO:1904680">
    <property type="term" value="F:peptide transmembrane transporter activity"/>
    <property type="evidence" value="ECO:0007669"/>
    <property type="project" value="TreeGrafter"/>
</dbReference>
<evidence type="ECO:0000256" key="5">
    <source>
        <dbReference type="SAM" id="MobiDB-lite"/>
    </source>
</evidence>
<dbReference type="InterPro" id="IPR000914">
    <property type="entry name" value="SBP_5_dom"/>
</dbReference>
<evidence type="ECO:0000256" key="4">
    <source>
        <dbReference type="ARBA" id="ARBA00022729"/>
    </source>
</evidence>
<evidence type="ECO:0000313" key="8">
    <source>
        <dbReference type="EMBL" id="SEG81875.1"/>
    </source>
</evidence>
<dbReference type="GO" id="GO:0015833">
    <property type="term" value="P:peptide transport"/>
    <property type="evidence" value="ECO:0007669"/>
    <property type="project" value="TreeGrafter"/>
</dbReference>
<dbReference type="Proteomes" id="UP000236754">
    <property type="component" value="Unassembled WGS sequence"/>
</dbReference>
<keyword evidence="9" id="KW-1185">Reference proteome</keyword>
<comment type="similarity">
    <text evidence="2">Belongs to the bacterial solute-binding protein 5 family.</text>
</comment>
<feature type="region of interest" description="Disordered" evidence="5">
    <location>
        <begin position="37"/>
        <end position="64"/>
    </location>
</feature>
<dbReference type="Gene3D" id="3.40.190.10">
    <property type="entry name" value="Periplasmic binding protein-like II"/>
    <property type="match status" value="1"/>
</dbReference>
<feature type="signal peptide" evidence="6">
    <location>
        <begin position="1"/>
        <end position="36"/>
    </location>
</feature>
<gene>
    <name evidence="8" type="ORF">SAMN05216223_11334</name>
</gene>
<keyword evidence="3" id="KW-0813">Transport</keyword>
<dbReference type="PANTHER" id="PTHR30290:SF10">
    <property type="entry name" value="PERIPLASMIC OLIGOPEPTIDE-BINDING PROTEIN-RELATED"/>
    <property type="match status" value="1"/>
</dbReference>
<organism evidence="8 9">
    <name type="scientific">Actinacidiphila yanglinensis</name>
    <dbReference type="NCBI Taxonomy" id="310779"/>
    <lineage>
        <taxon>Bacteria</taxon>
        <taxon>Bacillati</taxon>
        <taxon>Actinomycetota</taxon>
        <taxon>Actinomycetes</taxon>
        <taxon>Kitasatosporales</taxon>
        <taxon>Streptomycetaceae</taxon>
        <taxon>Actinacidiphila</taxon>
    </lineage>
</organism>
<evidence type="ECO:0000256" key="1">
    <source>
        <dbReference type="ARBA" id="ARBA00004196"/>
    </source>
</evidence>
<dbReference type="GO" id="GO:0042597">
    <property type="term" value="C:periplasmic space"/>
    <property type="evidence" value="ECO:0007669"/>
    <property type="project" value="UniProtKB-ARBA"/>
</dbReference>
<dbReference type="GO" id="GO:0043190">
    <property type="term" value="C:ATP-binding cassette (ABC) transporter complex"/>
    <property type="evidence" value="ECO:0007669"/>
    <property type="project" value="InterPro"/>
</dbReference>
<proteinExistence type="inferred from homology"/>
<dbReference type="Gene3D" id="3.10.105.10">
    <property type="entry name" value="Dipeptide-binding Protein, Domain 3"/>
    <property type="match status" value="1"/>
</dbReference>
<dbReference type="SUPFAM" id="SSF53850">
    <property type="entry name" value="Periplasmic binding protein-like II"/>
    <property type="match status" value="1"/>
</dbReference>
<dbReference type="CDD" id="cd08492">
    <property type="entry name" value="PBP2_NikA_DppA_OppA_like_15"/>
    <property type="match status" value="1"/>
</dbReference>
<evidence type="ECO:0000313" key="9">
    <source>
        <dbReference type="Proteomes" id="UP000236754"/>
    </source>
</evidence>
<dbReference type="PANTHER" id="PTHR30290">
    <property type="entry name" value="PERIPLASMIC BINDING COMPONENT OF ABC TRANSPORTER"/>
    <property type="match status" value="1"/>
</dbReference>
<dbReference type="InterPro" id="IPR030678">
    <property type="entry name" value="Peptide/Ni-bd"/>
</dbReference>
<comment type="subcellular location">
    <subcellularLocation>
        <location evidence="1">Cell envelope</location>
    </subcellularLocation>
</comment>
<protein>
    <submittedName>
        <fullName evidence="8">Peptide/nickel transport system substrate-binding protein</fullName>
    </submittedName>
</protein>
<dbReference type="Pfam" id="PF00496">
    <property type="entry name" value="SBP_bac_5"/>
    <property type="match status" value="1"/>
</dbReference>
<reference evidence="8 9" key="1">
    <citation type="submission" date="2016-10" db="EMBL/GenBank/DDBJ databases">
        <authorList>
            <person name="de Groot N.N."/>
        </authorList>
    </citation>
    <scope>NUCLEOTIDE SEQUENCE [LARGE SCALE GENOMIC DNA]</scope>
    <source>
        <strain evidence="8 9">CGMCC 4.2023</strain>
    </source>
</reference>
<sequence>MSTLPVYRPRTPVRTLLRRAAVACGAVALIAGCSTSAPGGRSATAGGSGSTRSTATPGQVLNAGGTPVKGGTLKLSMSADPLCLDPHAISADTEQILGHLQFDNLTYLGKDGVPTPWLASAWKISPDGRTYRFTLRQGVTFADGTPFDAHAVVVNFAHMLDPATRSPLAGPYIAPYKDSTVIDDHTVEVHLKTAYSPFLYVLAQGWLGMESPRAITQDTPAQLCAHPVGSGPFELKSYTPNVGAKYVRRPGYDWGPPALGQSGPAELDGVDVSWIGQDPVRYNSLVSGQYQMTGYVPPQNGPALAANSEFVYENVNRIGWPFTFDFNTSRAPLSDVDVRKALVEGVDSKALVTTSQFGQRPPAGSYLDSVTEFYDPSAALPGYDPKAAAALLDKAGWGTRNASGVRTKDGRTLSLTLPVSNATTVSPVYELLQAQLKKLGVQLRIELEPQTQVTTQRYAGDYDLLSGVWHTNTPDVLYIKYASSQIPNSQHLGQNLARLSDPALDTVLEQARQTTDTTKLASLYAQAQKRLVTDVPGLPVYQNTVLWAFSKKLHDVVVDTSHGTPLLTYAWLSR</sequence>
<evidence type="ECO:0000256" key="3">
    <source>
        <dbReference type="ARBA" id="ARBA00022448"/>
    </source>
</evidence>